<gene>
    <name evidence="1" type="ORF">NCTC8684_00399</name>
</gene>
<organism evidence="1 2">
    <name type="scientific">Chromobacterium violaceum</name>
    <dbReference type="NCBI Taxonomy" id="536"/>
    <lineage>
        <taxon>Bacteria</taxon>
        <taxon>Pseudomonadati</taxon>
        <taxon>Pseudomonadota</taxon>
        <taxon>Betaproteobacteria</taxon>
        <taxon>Neisseriales</taxon>
        <taxon>Chromobacteriaceae</taxon>
        <taxon>Chromobacterium</taxon>
    </lineage>
</organism>
<dbReference type="Gene3D" id="3.10.450.40">
    <property type="match status" value="1"/>
</dbReference>
<name>A0AAX2M4Z8_CHRVL</name>
<evidence type="ECO:0000313" key="2">
    <source>
        <dbReference type="Proteomes" id="UP000254029"/>
    </source>
</evidence>
<reference evidence="1 2" key="1">
    <citation type="submission" date="2018-06" db="EMBL/GenBank/DDBJ databases">
        <authorList>
            <consortium name="Pathogen Informatics"/>
            <person name="Doyle S."/>
        </authorList>
    </citation>
    <scope>NUCLEOTIDE SEQUENCE [LARGE SCALE GENOMIC DNA]</scope>
    <source>
        <strain evidence="1 2">NCTC8684</strain>
    </source>
</reference>
<dbReference type="EMBL" id="UIGR01000001">
    <property type="protein sequence ID" value="SUX31361.1"/>
    <property type="molecule type" value="Genomic_DNA"/>
</dbReference>
<sequence>MPRTLRGMDAFIDPASGDYAGTATYTLANAVYLRLMTPQGSWWADPSLGSRLHELQREKDTGRVDMLARQYSEHALQPLLADGRANRVEVSTHRQAPGWLHLQITVEDQSGRAQLFNVPVRVA</sequence>
<proteinExistence type="predicted"/>
<comment type="caution">
    <text evidence="1">The sequence shown here is derived from an EMBL/GenBank/DDBJ whole genome shotgun (WGS) entry which is preliminary data.</text>
</comment>
<dbReference type="AlphaFoldDB" id="A0AAX2M4Z8"/>
<dbReference type="Pfam" id="PF07409">
    <property type="entry name" value="GP46"/>
    <property type="match status" value="1"/>
</dbReference>
<dbReference type="SUPFAM" id="SSF160719">
    <property type="entry name" value="gpW/gp25-like"/>
    <property type="match status" value="1"/>
</dbReference>
<protein>
    <submittedName>
        <fullName evidence="1">Phage protein GP46</fullName>
    </submittedName>
</protein>
<dbReference type="Proteomes" id="UP000254029">
    <property type="component" value="Unassembled WGS sequence"/>
</dbReference>
<accession>A0AAX2M4Z8</accession>
<evidence type="ECO:0000313" key="1">
    <source>
        <dbReference type="EMBL" id="SUX31361.1"/>
    </source>
</evidence>
<dbReference type="InterPro" id="IPR010877">
    <property type="entry name" value="Phage_Mu_Gp46"/>
</dbReference>